<dbReference type="Proteomes" id="UP001224775">
    <property type="component" value="Unassembled WGS sequence"/>
</dbReference>
<dbReference type="EMBL" id="JATAAI010000008">
    <property type="protein sequence ID" value="KAK1744010.1"/>
    <property type="molecule type" value="Genomic_DNA"/>
</dbReference>
<organism evidence="2 3">
    <name type="scientific">Skeletonema marinoi</name>
    <dbReference type="NCBI Taxonomy" id="267567"/>
    <lineage>
        <taxon>Eukaryota</taxon>
        <taxon>Sar</taxon>
        <taxon>Stramenopiles</taxon>
        <taxon>Ochrophyta</taxon>
        <taxon>Bacillariophyta</taxon>
        <taxon>Coscinodiscophyceae</taxon>
        <taxon>Thalassiosirophycidae</taxon>
        <taxon>Thalassiosirales</taxon>
        <taxon>Skeletonemataceae</taxon>
        <taxon>Skeletonema</taxon>
        <taxon>Skeletonema marinoi-dohrnii complex</taxon>
    </lineage>
</organism>
<evidence type="ECO:0000256" key="1">
    <source>
        <dbReference type="SAM" id="SignalP"/>
    </source>
</evidence>
<keyword evidence="1" id="KW-0732">Signal</keyword>
<name>A0AAD8YEJ6_9STRA</name>
<gene>
    <name evidence="2" type="ORF">QTG54_005607</name>
</gene>
<sequence length="264" mass="28205">MMTFLFLFCLPCTATASSQLAFLRDGMAGSLVAKTLTALTAMNGSYMALTPEKAGEKLYHLSKEDITPTVANLIRNNGMSALSLAVTNALLAYGNAKPSIAIAAGLIPRLIVLFHHYNSKVPVRLSLDGLVPGYIIQIACAASLVMSKWIDSTIAMKVMTFFYVSAGLGVSIAPRMLSKQLLRLDDATKTEQRCMRAQGKTDLINGALVWALSCGQEFPRAMGLSCLAWVAAIIYSDFVADTGTSRSEAMKQLLIAGVTAGILL</sequence>
<feature type="chain" id="PRO_5042091099" evidence="1">
    <location>
        <begin position="17"/>
        <end position="264"/>
    </location>
</feature>
<keyword evidence="3" id="KW-1185">Reference proteome</keyword>
<feature type="signal peptide" evidence="1">
    <location>
        <begin position="1"/>
        <end position="16"/>
    </location>
</feature>
<evidence type="ECO:0000313" key="2">
    <source>
        <dbReference type="EMBL" id="KAK1744010.1"/>
    </source>
</evidence>
<evidence type="ECO:0000313" key="3">
    <source>
        <dbReference type="Proteomes" id="UP001224775"/>
    </source>
</evidence>
<proteinExistence type="predicted"/>
<protein>
    <submittedName>
        <fullName evidence="2">Uncharacterized protein</fullName>
    </submittedName>
</protein>
<reference evidence="2" key="1">
    <citation type="submission" date="2023-06" db="EMBL/GenBank/DDBJ databases">
        <title>Survivors Of The Sea: Transcriptome response of Skeletonema marinoi to long-term dormancy.</title>
        <authorList>
            <person name="Pinder M.I.M."/>
            <person name="Kourtchenko O."/>
            <person name="Robertson E.K."/>
            <person name="Larsson T."/>
            <person name="Maumus F."/>
            <person name="Osuna-Cruz C.M."/>
            <person name="Vancaester E."/>
            <person name="Stenow R."/>
            <person name="Vandepoele K."/>
            <person name="Ploug H."/>
            <person name="Bruchert V."/>
            <person name="Godhe A."/>
            <person name="Topel M."/>
        </authorList>
    </citation>
    <scope>NUCLEOTIDE SEQUENCE</scope>
    <source>
        <strain evidence="2">R05AC</strain>
    </source>
</reference>
<accession>A0AAD8YEJ6</accession>
<comment type="caution">
    <text evidence="2">The sequence shown here is derived from an EMBL/GenBank/DDBJ whole genome shotgun (WGS) entry which is preliminary data.</text>
</comment>
<dbReference type="AlphaFoldDB" id="A0AAD8YEJ6"/>